<organism evidence="1 2">
    <name type="scientific">Mucilaginibacter ginsenosidivorax</name>
    <dbReference type="NCBI Taxonomy" id="862126"/>
    <lineage>
        <taxon>Bacteria</taxon>
        <taxon>Pseudomonadati</taxon>
        <taxon>Bacteroidota</taxon>
        <taxon>Sphingobacteriia</taxon>
        <taxon>Sphingobacteriales</taxon>
        <taxon>Sphingobacteriaceae</taxon>
        <taxon>Mucilaginibacter</taxon>
    </lineage>
</organism>
<evidence type="ECO:0000313" key="1">
    <source>
        <dbReference type="EMBL" id="QEC77352.1"/>
    </source>
</evidence>
<evidence type="ECO:0000313" key="2">
    <source>
        <dbReference type="Proteomes" id="UP000321362"/>
    </source>
</evidence>
<name>A0A5B8W331_9SPHI</name>
<gene>
    <name evidence="1" type="ORF">FSB76_15875</name>
</gene>
<dbReference type="KEGG" id="mgk:FSB76_15875"/>
<dbReference type="InterPro" id="IPR025366">
    <property type="entry name" value="DUF4270"/>
</dbReference>
<proteinExistence type="predicted"/>
<dbReference type="Proteomes" id="UP000321362">
    <property type="component" value="Chromosome"/>
</dbReference>
<keyword evidence="2" id="KW-1185">Reference proteome</keyword>
<dbReference type="Pfam" id="PF14092">
    <property type="entry name" value="DUF4270"/>
    <property type="match status" value="1"/>
</dbReference>
<sequence>MKFFRLDLLTLLISLFIFNSCKRQEGIGLGVDTSSQVSGTLLVDTTVTINTVDEDTVTVVTSGLTKTPLGEFVDPIFGTTKTNVALGIQLPTAPYTVPAGTLTIDSAVLVLGYADGFYGDSVVSRYKVNVYQLQDKPTNQTYYGTKRWASQATVLATKTFTANTHDSLTIARIRKDTIDTVQRVAPQLRIPFSKQFIYDNLFNATGTALASDAAFQDLVKGLYLTLARVQSSNAGGTLQLNLSSTRSHLDVFYKAKNDTTTDTASVSLTFPIHAAEIRHQYSQAITKAKTATAGVTSQTTVYLQGLGALRAKVGFPGLSKLNPDSIVLNRAELIITPVQGSGIPYPSLPKLAMYQLDIANQRILIQDASSSNALYQAGVFGGFYTRTTKEPIKAYRFVITSYIQDLIRKKTIDYGTYVAPIDTSEVNSTTGAGLISPSAQIAGRTILIGSDKNSPYRIKLNIFYTKIPKL</sequence>
<protein>
    <submittedName>
        <fullName evidence="1">DUF4270 domain-containing protein</fullName>
    </submittedName>
</protein>
<dbReference type="EMBL" id="CP042437">
    <property type="protein sequence ID" value="QEC77352.1"/>
    <property type="molecule type" value="Genomic_DNA"/>
</dbReference>
<dbReference type="AlphaFoldDB" id="A0A5B8W331"/>
<dbReference type="OrthoDB" id="1466062at2"/>
<dbReference type="RefSeq" id="WP_147054959.1">
    <property type="nucleotide sequence ID" value="NZ_CP042437.1"/>
</dbReference>
<accession>A0A5B8W331</accession>
<reference evidence="1 2" key="1">
    <citation type="journal article" date="2013" name="J. Microbiol.">
        <title>Mucilaginibacter ginsenosidivorax sp. nov., with ginsenoside converting activity isolated from sediment.</title>
        <authorList>
            <person name="Kim J.K."/>
            <person name="Choi T.E."/>
            <person name="Liu Q.M."/>
            <person name="Park H.Y."/>
            <person name="Yi T.H."/>
            <person name="Yoon M.H."/>
            <person name="Kim S.C."/>
            <person name="Im W.T."/>
        </authorList>
    </citation>
    <scope>NUCLEOTIDE SEQUENCE [LARGE SCALE GENOMIC DNA]</scope>
    <source>
        <strain evidence="1 2">KHI28</strain>
    </source>
</reference>